<protein>
    <recommendedName>
        <fullName evidence="4">LAGLIDADG homing endonuclease</fullName>
    </recommendedName>
</protein>
<dbReference type="SUPFAM" id="SSF48264">
    <property type="entry name" value="Cytochrome P450"/>
    <property type="match status" value="1"/>
</dbReference>
<evidence type="ECO:0000256" key="1">
    <source>
        <dbReference type="SAM" id="SignalP"/>
    </source>
</evidence>
<keyword evidence="3" id="KW-1185">Reference proteome</keyword>
<reference evidence="2" key="1">
    <citation type="submission" date="2021-01" db="UniProtKB">
        <authorList>
            <consortium name="EnsemblPlants"/>
        </authorList>
    </citation>
    <scope>IDENTIFICATION</scope>
</reference>
<dbReference type="Gene3D" id="1.10.630.10">
    <property type="entry name" value="Cytochrome P450"/>
    <property type="match status" value="1"/>
</dbReference>
<dbReference type="Gramene" id="Kaladp0053s0360.1.v1.1">
    <property type="protein sequence ID" value="Kaladp0053s0360.1.v1.1"/>
    <property type="gene ID" value="Kaladp0053s0360.v1.1"/>
</dbReference>
<organism evidence="2 3">
    <name type="scientific">Kalanchoe fedtschenkoi</name>
    <name type="common">Lavender scallops</name>
    <name type="synonym">South American air plant</name>
    <dbReference type="NCBI Taxonomy" id="63787"/>
    <lineage>
        <taxon>Eukaryota</taxon>
        <taxon>Viridiplantae</taxon>
        <taxon>Streptophyta</taxon>
        <taxon>Embryophyta</taxon>
        <taxon>Tracheophyta</taxon>
        <taxon>Spermatophyta</taxon>
        <taxon>Magnoliopsida</taxon>
        <taxon>eudicotyledons</taxon>
        <taxon>Gunneridae</taxon>
        <taxon>Pentapetalae</taxon>
        <taxon>Saxifragales</taxon>
        <taxon>Crassulaceae</taxon>
        <taxon>Kalanchoe</taxon>
    </lineage>
</organism>
<dbReference type="Proteomes" id="UP000594263">
    <property type="component" value="Unplaced"/>
</dbReference>
<dbReference type="GO" id="GO:0004497">
    <property type="term" value="F:monooxygenase activity"/>
    <property type="evidence" value="ECO:0007669"/>
    <property type="project" value="InterPro"/>
</dbReference>
<dbReference type="EnsemblPlants" id="Kaladp0053s0360.1.v1.1">
    <property type="protein sequence ID" value="Kaladp0053s0360.1.v1.1"/>
    <property type="gene ID" value="Kaladp0053s0360.v1.1"/>
</dbReference>
<keyword evidence="1" id="KW-0732">Signal</keyword>
<sequence>MDMFTCVSSVFCATWVAMFSRKAGAGAAPLPPGPRGFSILGYLRFLGTDLHLTFTHLASVYGPIYRVRFANKMCLILNSPAVTPNEAWNILASLFSKKNTDRLQLLEREMLIKASLDAHYNIKREDVQKAIREVYTNTGTHVKIGKTVLNTTSRPSTPWWA</sequence>
<feature type="chain" id="PRO_5029864030" description="LAGLIDADG homing endonuclease" evidence="1">
    <location>
        <begin position="28"/>
        <end position="161"/>
    </location>
</feature>
<proteinExistence type="predicted"/>
<evidence type="ECO:0008006" key="4">
    <source>
        <dbReference type="Google" id="ProtNLM"/>
    </source>
</evidence>
<dbReference type="AlphaFoldDB" id="A0A7N0U558"/>
<feature type="signal peptide" evidence="1">
    <location>
        <begin position="1"/>
        <end position="27"/>
    </location>
</feature>
<dbReference type="PANTHER" id="PTHR47951:SF7">
    <property type="entry name" value="FLAVONOID 3',5'-HYDROXYLASE-LIKE ISOFORM X1"/>
    <property type="match status" value="1"/>
</dbReference>
<evidence type="ECO:0000313" key="3">
    <source>
        <dbReference type="Proteomes" id="UP000594263"/>
    </source>
</evidence>
<evidence type="ECO:0000313" key="2">
    <source>
        <dbReference type="EnsemblPlants" id="Kaladp0053s0360.1.v1.1"/>
    </source>
</evidence>
<dbReference type="InterPro" id="IPR036396">
    <property type="entry name" value="Cyt_P450_sf"/>
</dbReference>
<dbReference type="GO" id="GO:0016705">
    <property type="term" value="F:oxidoreductase activity, acting on paired donors, with incorporation or reduction of molecular oxygen"/>
    <property type="evidence" value="ECO:0007669"/>
    <property type="project" value="InterPro"/>
</dbReference>
<accession>A0A7N0U558</accession>
<dbReference type="GO" id="GO:0005506">
    <property type="term" value="F:iron ion binding"/>
    <property type="evidence" value="ECO:0007669"/>
    <property type="project" value="InterPro"/>
</dbReference>
<dbReference type="PANTHER" id="PTHR47951">
    <property type="entry name" value="OS08G0547900 PROTEIN"/>
    <property type="match status" value="1"/>
</dbReference>
<dbReference type="GO" id="GO:0020037">
    <property type="term" value="F:heme binding"/>
    <property type="evidence" value="ECO:0007669"/>
    <property type="project" value="InterPro"/>
</dbReference>
<name>A0A7N0U558_KALFE</name>